<dbReference type="AlphaFoldDB" id="A0A7N2L1V4"/>
<feature type="chain" id="PRO_5029586405" evidence="2">
    <location>
        <begin position="25"/>
        <end position="481"/>
    </location>
</feature>
<protein>
    <submittedName>
        <fullName evidence="3">Uncharacterized protein</fullName>
    </submittedName>
</protein>
<dbReference type="EnsemblPlants" id="QL02p096292:mrna">
    <property type="protein sequence ID" value="QL02p096292:mrna"/>
    <property type="gene ID" value="QL02p096292"/>
</dbReference>
<dbReference type="PROSITE" id="PS50297">
    <property type="entry name" value="ANK_REP_REGION"/>
    <property type="match status" value="1"/>
</dbReference>
<sequence length="481" mass="53537">MTPKSLFFFSTTLALLILLIPISAQISDPNPKPTQSLSAAHTELTNYGFPVGLLPSSVHGYSINKTSGNFSVELGGDYKITLPPDNYLATYSRTVRGKIVSGKIAELDGIQVRALFRWWSITGIRSTGKDLVFEVGMVSAKYPSKNFDESPDCEGKHSSFQVFTFPLLCTAPNINRVLDIAQEHSVSSYTLQRNRGIHKPVKVDDSPSMIAENGVSSSSLCEHEKVLQALRTALATAGYINAAMQRAPRILGRVIQAQMDTAFTNSKMQRICGNSGTVKVERDGFLSKSKDKAGRTLMIATSMDPDLYKAITDRDIDLIQKRRHDMELSPLYDKTPELNTILHLAAASSDDEEFVQAILRIQLCQKFVTEKNSSGNLPLHEAVNAGHLHIVKLLVIWTYQQLQDHSTGPLREKNKEDNTPLYLPLINKYQAVGCNLALESKYNEMAKFFVLGLIYSFGLIYDYYATILKSSMDIFSNVHFH</sequence>
<proteinExistence type="predicted"/>
<dbReference type="SUPFAM" id="SSF141562">
    <property type="entry name" value="At5g01610-like"/>
    <property type="match status" value="1"/>
</dbReference>
<dbReference type="PROSITE" id="PS50088">
    <property type="entry name" value="ANK_REPEAT"/>
    <property type="match status" value="1"/>
</dbReference>
<dbReference type="InterPro" id="IPR007493">
    <property type="entry name" value="DUF538"/>
</dbReference>
<keyword evidence="2" id="KW-0732">Signal</keyword>
<organism evidence="3 4">
    <name type="scientific">Quercus lobata</name>
    <name type="common">Valley oak</name>
    <dbReference type="NCBI Taxonomy" id="97700"/>
    <lineage>
        <taxon>Eukaryota</taxon>
        <taxon>Viridiplantae</taxon>
        <taxon>Streptophyta</taxon>
        <taxon>Embryophyta</taxon>
        <taxon>Tracheophyta</taxon>
        <taxon>Spermatophyta</taxon>
        <taxon>Magnoliopsida</taxon>
        <taxon>eudicotyledons</taxon>
        <taxon>Gunneridae</taxon>
        <taxon>Pentapetalae</taxon>
        <taxon>rosids</taxon>
        <taxon>fabids</taxon>
        <taxon>Fagales</taxon>
        <taxon>Fagaceae</taxon>
        <taxon>Quercus</taxon>
    </lineage>
</organism>
<dbReference type="InterPro" id="IPR036758">
    <property type="entry name" value="At5g01610-like"/>
</dbReference>
<reference evidence="3" key="2">
    <citation type="submission" date="2021-01" db="UniProtKB">
        <authorList>
            <consortium name="EnsemblPlants"/>
        </authorList>
    </citation>
    <scope>IDENTIFICATION</scope>
</reference>
<evidence type="ECO:0000313" key="4">
    <source>
        <dbReference type="Proteomes" id="UP000594261"/>
    </source>
</evidence>
<dbReference type="Gramene" id="QL02p096292:mrna">
    <property type="protein sequence ID" value="QL02p096292:mrna"/>
    <property type="gene ID" value="QL02p096292"/>
</dbReference>
<feature type="signal peptide" evidence="2">
    <location>
        <begin position="1"/>
        <end position="24"/>
    </location>
</feature>
<keyword evidence="1" id="KW-0040">ANK repeat</keyword>
<dbReference type="InParanoid" id="A0A7N2L1V4"/>
<name>A0A7N2L1V4_QUELO</name>
<reference evidence="4" key="1">
    <citation type="journal article" date="2016" name="G3 (Bethesda)">
        <title>First Draft Assembly and Annotation of the Genome of a California Endemic Oak Quercus lobata Nee (Fagaceae).</title>
        <authorList>
            <person name="Sork V.L."/>
            <person name="Fitz-Gibbon S.T."/>
            <person name="Puiu D."/>
            <person name="Crepeau M."/>
            <person name="Gugger P.F."/>
            <person name="Sherman R."/>
            <person name="Stevens K."/>
            <person name="Langley C.H."/>
            <person name="Pellegrini M."/>
            <person name="Salzberg S.L."/>
        </authorList>
    </citation>
    <scope>NUCLEOTIDE SEQUENCE [LARGE SCALE GENOMIC DNA]</scope>
    <source>
        <strain evidence="4">cv. SW786</strain>
    </source>
</reference>
<dbReference type="PANTHER" id="PTHR31676">
    <property type="entry name" value="T31J12.3 PROTEIN-RELATED"/>
    <property type="match status" value="1"/>
</dbReference>
<feature type="repeat" description="ANK" evidence="1">
    <location>
        <begin position="374"/>
        <end position="395"/>
    </location>
</feature>
<accession>A0A7N2L1V4</accession>
<evidence type="ECO:0000256" key="1">
    <source>
        <dbReference type="PROSITE-ProRule" id="PRU00023"/>
    </source>
</evidence>
<evidence type="ECO:0000256" key="2">
    <source>
        <dbReference type="SAM" id="SignalP"/>
    </source>
</evidence>
<dbReference type="InterPro" id="IPR002110">
    <property type="entry name" value="Ankyrin_rpt"/>
</dbReference>
<dbReference type="SUPFAM" id="SSF48403">
    <property type="entry name" value="Ankyrin repeat"/>
    <property type="match status" value="1"/>
</dbReference>
<dbReference type="Gene3D" id="1.25.40.20">
    <property type="entry name" value="Ankyrin repeat-containing domain"/>
    <property type="match status" value="1"/>
</dbReference>
<evidence type="ECO:0000313" key="3">
    <source>
        <dbReference type="EnsemblPlants" id="QL02p096292:mrna"/>
    </source>
</evidence>
<keyword evidence="4" id="KW-1185">Reference proteome</keyword>
<dbReference type="Gene3D" id="2.30.240.10">
    <property type="entry name" value="At5g01610-like"/>
    <property type="match status" value="1"/>
</dbReference>
<dbReference type="Pfam" id="PF12796">
    <property type="entry name" value="Ank_2"/>
    <property type="match status" value="1"/>
</dbReference>
<dbReference type="Proteomes" id="UP000594261">
    <property type="component" value="Chromosome 2"/>
</dbReference>
<dbReference type="InterPro" id="IPR036770">
    <property type="entry name" value="Ankyrin_rpt-contain_sf"/>
</dbReference>
<dbReference type="Pfam" id="PF04398">
    <property type="entry name" value="DUF538"/>
    <property type="match status" value="1"/>
</dbReference>
<dbReference type="PANTHER" id="PTHR31676:SF172">
    <property type="entry name" value="OS01G0595400 PROTEIN"/>
    <property type="match status" value="1"/>
</dbReference>